<dbReference type="AlphaFoldDB" id="A0A836K510"/>
<dbReference type="PANTHER" id="PTHR11257:SF13">
    <property type="entry name" value="GEO07322P1"/>
    <property type="match status" value="1"/>
</dbReference>
<dbReference type="Pfam" id="PF03392">
    <property type="entry name" value="OS-D"/>
    <property type="match status" value="1"/>
</dbReference>
<accession>A0A836K510</accession>
<dbReference type="Proteomes" id="UP000669903">
    <property type="component" value="Unassembled WGS sequence"/>
</dbReference>
<dbReference type="SUPFAM" id="SSF100910">
    <property type="entry name" value="Chemosensory protein Csp2"/>
    <property type="match status" value="1"/>
</dbReference>
<proteinExistence type="predicted"/>
<dbReference type="InterPro" id="IPR005055">
    <property type="entry name" value="A10/PebIII"/>
</dbReference>
<keyword evidence="1" id="KW-0812">Transmembrane</keyword>
<reference evidence="2" key="1">
    <citation type="submission" date="2020-03" db="EMBL/GenBank/DDBJ databases">
        <title>Relaxed selection underlies rapid genomic changes in the transitions from sociality to social parasitism in ants.</title>
        <authorList>
            <person name="Bi X."/>
        </authorList>
    </citation>
    <scope>NUCLEOTIDE SEQUENCE</scope>
    <source>
        <strain evidence="2">BGI-DK2014a</strain>
        <tissue evidence="2">Whole body</tissue>
    </source>
</reference>
<protein>
    <submittedName>
        <fullName evidence="2">PEB3 protein</fullName>
    </submittedName>
</protein>
<name>A0A836K510_9HYME</name>
<feature type="non-terminal residue" evidence="2">
    <location>
        <position position="137"/>
    </location>
</feature>
<feature type="non-terminal residue" evidence="2">
    <location>
        <position position="1"/>
    </location>
</feature>
<evidence type="ECO:0000256" key="1">
    <source>
        <dbReference type="SAM" id="Phobius"/>
    </source>
</evidence>
<keyword evidence="3" id="KW-1185">Reference proteome</keyword>
<dbReference type="Gene3D" id="1.10.2080.10">
    <property type="entry name" value="Insect odorant-binding protein A10/Ejaculatory bulb-specific protein 3"/>
    <property type="match status" value="1"/>
</dbReference>
<gene>
    <name evidence="2" type="primary">Ebpiii_12</name>
    <name evidence="2" type="ORF">G6Z76_0010869</name>
</gene>
<dbReference type="PANTHER" id="PTHR11257">
    <property type="entry name" value="CHEMOSENSORY PROTEIN-RELATED"/>
    <property type="match status" value="1"/>
</dbReference>
<organism evidence="2 3">
    <name type="scientific">Acromyrmex charruanus</name>
    <dbReference type="NCBI Taxonomy" id="2715315"/>
    <lineage>
        <taxon>Eukaryota</taxon>
        <taxon>Metazoa</taxon>
        <taxon>Ecdysozoa</taxon>
        <taxon>Arthropoda</taxon>
        <taxon>Hexapoda</taxon>
        <taxon>Insecta</taxon>
        <taxon>Pterygota</taxon>
        <taxon>Neoptera</taxon>
        <taxon>Endopterygota</taxon>
        <taxon>Hymenoptera</taxon>
        <taxon>Apocrita</taxon>
        <taxon>Aculeata</taxon>
        <taxon>Formicoidea</taxon>
        <taxon>Formicidae</taxon>
        <taxon>Myrmicinae</taxon>
        <taxon>Acromyrmex</taxon>
    </lineage>
</organism>
<sequence length="137" mass="16088">FLSRVSVKITEDMIQLSYVVTIISITLLCVLAEELYSDKHDNIDVIGILQNDKLRNQLEFYAYYELKPKYGNLILGIVGEVFQTKCKKCTEKQKELILTVKNWYVQNEPEQWESLIAKTIEYGKKYAEKSTRRARQE</sequence>
<keyword evidence="1" id="KW-0472">Membrane</keyword>
<dbReference type="EMBL" id="JAANIC010002521">
    <property type="protein sequence ID" value="KAG5344626.1"/>
    <property type="molecule type" value="Genomic_DNA"/>
</dbReference>
<keyword evidence="1" id="KW-1133">Transmembrane helix</keyword>
<evidence type="ECO:0000313" key="2">
    <source>
        <dbReference type="EMBL" id="KAG5344626.1"/>
    </source>
</evidence>
<dbReference type="InterPro" id="IPR036682">
    <property type="entry name" value="OS_D_A10/PebIII_sf"/>
</dbReference>
<feature type="transmembrane region" description="Helical" evidence="1">
    <location>
        <begin position="13"/>
        <end position="32"/>
    </location>
</feature>
<evidence type="ECO:0000313" key="3">
    <source>
        <dbReference type="Proteomes" id="UP000669903"/>
    </source>
</evidence>
<comment type="caution">
    <text evidence="2">The sequence shown here is derived from an EMBL/GenBank/DDBJ whole genome shotgun (WGS) entry which is preliminary data.</text>
</comment>